<proteinExistence type="inferred from homology"/>
<comment type="similarity">
    <text evidence="2">Belongs to the fl(2)d family.</text>
</comment>
<comment type="subcellular location">
    <subcellularLocation>
        <location evidence="1">Nucleus</location>
    </subcellularLocation>
</comment>
<comment type="caution">
    <text evidence="8">The sequence shown here is derived from an EMBL/GenBank/DDBJ whole genome shotgun (WGS) entry which is preliminary data.</text>
</comment>
<dbReference type="InterPro" id="IPR033757">
    <property type="entry name" value="WTAP"/>
</dbReference>
<evidence type="ECO:0000256" key="3">
    <source>
        <dbReference type="ARBA" id="ARBA00022664"/>
    </source>
</evidence>
<keyword evidence="9" id="KW-1185">Reference proteome</keyword>
<evidence type="ECO:0000313" key="9">
    <source>
        <dbReference type="Proteomes" id="UP001651158"/>
    </source>
</evidence>
<protein>
    <submittedName>
        <fullName evidence="8">Pre-mRNA-splicing regulator female-lethal 2 D</fullName>
    </submittedName>
</protein>
<evidence type="ECO:0000256" key="6">
    <source>
        <dbReference type="SAM" id="Coils"/>
    </source>
</evidence>
<dbReference type="PANTHER" id="PTHR15217">
    <property type="entry name" value="WILMS' TUMOR 1-ASSOCIATING PROTEIN"/>
    <property type="match status" value="1"/>
</dbReference>
<feature type="coiled-coil region" evidence="6">
    <location>
        <begin position="21"/>
        <end position="55"/>
    </location>
</feature>
<evidence type="ECO:0000256" key="7">
    <source>
        <dbReference type="SAM" id="MobiDB-lite"/>
    </source>
</evidence>
<dbReference type="EMBL" id="JAKROA010000005">
    <property type="protein sequence ID" value="KAL5107151.1"/>
    <property type="molecule type" value="Genomic_DNA"/>
</dbReference>
<keyword evidence="4" id="KW-0508">mRNA splicing</keyword>
<dbReference type="PANTHER" id="PTHR15217:SF0">
    <property type="entry name" value="PRE-MRNA-SPLICING REGULATOR WTAP"/>
    <property type="match status" value="1"/>
</dbReference>
<keyword evidence="3" id="KW-0507">mRNA processing</keyword>
<dbReference type="Proteomes" id="UP001651158">
    <property type="component" value="Unassembled WGS sequence"/>
</dbReference>
<keyword evidence="5" id="KW-0539">Nucleus</keyword>
<gene>
    <name evidence="8" type="ORF">TcWFU_009820</name>
</gene>
<evidence type="ECO:0000256" key="2">
    <source>
        <dbReference type="ARBA" id="ARBA00010313"/>
    </source>
</evidence>
<keyword evidence="6" id="KW-0175">Coiled coil</keyword>
<feature type="region of interest" description="Disordered" evidence="7">
    <location>
        <begin position="275"/>
        <end position="314"/>
    </location>
</feature>
<organism evidence="8 9">
    <name type="scientific">Taenia crassiceps</name>
    <dbReference type="NCBI Taxonomy" id="6207"/>
    <lineage>
        <taxon>Eukaryota</taxon>
        <taxon>Metazoa</taxon>
        <taxon>Spiralia</taxon>
        <taxon>Lophotrochozoa</taxon>
        <taxon>Platyhelminthes</taxon>
        <taxon>Cestoda</taxon>
        <taxon>Eucestoda</taxon>
        <taxon>Cyclophyllidea</taxon>
        <taxon>Taeniidae</taxon>
        <taxon>Taenia</taxon>
    </lineage>
</organism>
<reference evidence="8 9" key="1">
    <citation type="journal article" date="2022" name="Front. Cell. Infect. Microbiol.">
        <title>The Genomes of Two Strains of Taenia crassiceps the Animal Model for the Study of Human Cysticercosis.</title>
        <authorList>
            <person name="Bobes R.J."/>
            <person name="Estrada K."/>
            <person name="Rios-Valencia D.G."/>
            <person name="Calderon-Gallegos A."/>
            <person name="de la Torre P."/>
            <person name="Carrero J.C."/>
            <person name="Sanchez-Flores A."/>
            <person name="Laclette J.P."/>
        </authorList>
    </citation>
    <scope>NUCLEOTIDE SEQUENCE [LARGE SCALE GENOMIC DNA]</scope>
    <source>
        <strain evidence="8">WFUcys</strain>
    </source>
</reference>
<accession>A0ABR4QC66</accession>
<name>A0ABR4QC66_9CEST</name>
<evidence type="ECO:0000256" key="5">
    <source>
        <dbReference type="ARBA" id="ARBA00023242"/>
    </source>
</evidence>
<evidence type="ECO:0000313" key="8">
    <source>
        <dbReference type="EMBL" id="KAL5107151.1"/>
    </source>
</evidence>
<sequence>MTANEASAHPRNSIASMELLAEEQAIIIKKMESKLKKLEEENEKLIEQQKTQDEDLSRKEAAANQRFIVSDARLAHILSVLPSKPCRKSPDAELDFDGVDDPADDYEEIIRSMKAKGQIHRLNVFDPAVDFVYQRAYEAAQSGKVRLQQSYDDLIAWKFTPDSASGKRLMACMRQLLERNKHLGAINQMDRLAALESETQMQVSCIREYMKTAQELNAVLQESSTDLDGVQSSLFTLKKQLNKAEALVNVLKEEYEKVYPGQSDSLITAALTSLRQQVMEEEGEGEEPRGDGEGNPMVEPTARTTCETSSHELK</sequence>
<evidence type="ECO:0000256" key="1">
    <source>
        <dbReference type="ARBA" id="ARBA00004123"/>
    </source>
</evidence>
<evidence type="ECO:0000256" key="4">
    <source>
        <dbReference type="ARBA" id="ARBA00023187"/>
    </source>
</evidence>
<dbReference type="Pfam" id="PF17098">
    <property type="entry name" value="Wtap"/>
    <property type="match status" value="1"/>
</dbReference>